<keyword evidence="3" id="KW-1185">Reference proteome</keyword>
<reference evidence="3" key="1">
    <citation type="journal article" date="2019" name="Int. J. Syst. Evol. Microbiol.">
        <title>The Global Catalogue of Microorganisms (GCM) 10K type strain sequencing project: providing services to taxonomists for standard genome sequencing and annotation.</title>
        <authorList>
            <consortium name="The Broad Institute Genomics Platform"/>
            <consortium name="The Broad Institute Genome Sequencing Center for Infectious Disease"/>
            <person name="Wu L."/>
            <person name="Ma J."/>
        </authorList>
    </citation>
    <scope>NUCLEOTIDE SEQUENCE [LARGE SCALE GENOMIC DNA]</scope>
    <source>
        <strain evidence="3">CGMCC-1.15741</strain>
    </source>
</reference>
<organism evidence="2 3">
    <name type="scientific">Ponticaulis profundi</name>
    <dbReference type="NCBI Taxonomy" id="2665222"/>
    <lineage>
        <taxon>Bacteria</taxon>
        <taxon>Pseudomonadati</taxon>
        <taxon>Pseudomonadota</taxon>
        <taxon>Alphaproteobacteria</taxon>
        <taxon>Hyphomonadales</taxon>
        <taxon>Hyphomonadaceae</taxon>
        <taxon>Ponticaulis</taxon>
    </lineage>
</organism>
<feature type="transmembrane region" description="Helical" evidence="1">
    <location>
        <begin position="40"/>
        <end position="63"/>
    </location>
</feature>
<name>A0ABW1S868_9PROT</name>
<dbReference type="EMBL" id="JBHSSW010000008">
    <property type="protein sequence ID" value="MFC6197866.1"/>
    <property type="molecule type" value="Genomic_DNA"/>
</dbReference>
<feature type="transmembrane region" description="Helical" evidence="1">
    <location>
        <begin position="6"/>
        <end position="28"/>
    </location>
</feature>
<keyword evidence="1" id="KW-1133">Transmembrane helix</keyword>
<keyword evidence="1" id="KW-0812">Transmembrane</keyword>
<sequence length="72" mass="7694">MSGLASLFLLMVGISAMLTAILNIETPYKHFDRKLDKKIGVTILSILFTVGGLATAIFFGPAFDFLASITNG</sequence>
<protein>
    <submittedName>
        <fullName evidence="2">Uncharacterized protein</fullName>
    </submittedName>
</protein>
<evidence type="ECO:0000313" key="3">
    <source>
        <dbReference type="Proteomes" id="UP001596303"/>
    </source>
</evidence>
<evidence type="ECO:0000256" key="1">
    <source>
        <dbReference type="SAM" id="Phobius"/>
    </source>
</evidence>
<evidence type="ECO:0000313" key="2">
    <source>
        <dbReference type="EMBL" id="MFC6197866.1"/>
    </source>
</evidence>
<proteinExistence type="predicted"/>
<gene>
    <name evidence="2" type="ORF">ACFQDM_07240</name>
</gene>
<dbReference type="Proteomes" id="UP001596303">
    <property type="component" value="Unassembled WGS sequence"/>
</dbReference>
<comment type="caution">
    <text evidence="2">The sequence shown here is derived from an EMBL/GenBank/DDBJ whole genome shotgun (WGS) entry which is preliminary data.</text>
</comment>
<dbReference type="RefSeq" id="WP_377377381.1">
    <property type="nucleotide sequence ID" value="NZ_JBHSSW010000008.1"/>
</dbReference>
<accession>A0ABW1S868</accession>
<keyword evidence="1" id="KW-0472">Membrane</keyword>